<protein>
    <submittedName>
        <fullName evidence="1">Uncharacterized protein</fullName>
    </submittedName>
</protein>
<name>D0W6B0_NEILA</name>
<dbReference type="EMBL" id="ACEQ02000001">
    <property type="protein sequence ID" value="EEZ76856.1"/>
    <property type="molecule type" value="Genomic_DNA"/>
</dbReference>
<reference evidence="1 2" key="1">
    <citation type="submission" date="2009-10" db="EMBL/GenBank/DDBJ databases">
        <authorList>
            <person name="Weinstock G."/>
            <person name="Sodergren E."/>
            <person name="Clifton S."/>
            <person name="Fulton L."/>
            <person name="Fulton B."/>
            <person name="Courtney L."/>
            <person name="Fronick C."/>
            <person name="Harrison M."/>
            <person name="Strong C."/>
            <person name="Farmer C."/>
            <person name="Delahaunty K."/>
            <person name="Markovic C."/>
            <person name="Hall O."/>
            <person name="Minx P."/>
            <person name="Tomlinson C."/>
            <person name="Mitreva M."/>
            <person name="Nelson J."/>
            <person name="Hou S."/>
            <person name="Wollam A."/>
            <person name="Pepin K.H."/>
            <person name="Johnson M."/>
            <person name="Bhonagiri V."/>
            <person name="Nash W.E."/>
            <person name="Warren W."/>
            <person name="Chinwalla A."/>
            <person name="Mardis E.R."/>
            <person name="Wilson R.K."/>
        </authorList>
    </citation>
    <scope>NUCLEOTIDE SEQUENCE [LARGE SCALE GENOMIC DNA]</scope>
    <source>
        <strain evidence="1 2">ATCC 23970</strain>
    </source>
</reference>
<organism evidence="1 2">
    <name type="scientific">Neisseria lactamica ATCC 23970</name>
    <dbReference type="NCBI Taxonomy" id="546265"/>
    <lineage>
        <taxon>Bacteria</taxon>
        <taxon>Pseudomonadati</taxon>
        <taxon>Pseudomonadota</taxon>
        <taxon>Betaproteobacteria</taxon>
        <taxon>Neisseriales</taxon>
        <taxon>Neisseriaceae</taxon>
        <taxon>Neisseria</taxon>
    </lineage>
</organism>
<accession>D0W6B0</accession>
<proteinExistence type="predicted"/>
<sequence>MSEIKSQNKPKHFLRETAFYQRLCRLKAAGGRFACPPPVQTAFKQKTARF</sequence>
<evidence type="ECO:0000313" key="2">
    <source>
        <dbReference type="Proteomes" id="UP000003843"/>
    </source>
</evidence>
<dbReference type="AlphaFoldDB" id="D0W6B0"/>
<evidence type="ECO:0000313" key="1">
    <source>
        <dbReference type="EMBL" id="EEZ76856.1"/>
    </source>
</evidence>
<dbReference type="Proteomes" id="UP000003843">
    <property type="component" value="Unassembled WGS sequence"/>
</dbReference>
<gene>
    <name evidence="1" type="ORF">NEILACOT_03047</name>
</gene>
<comment type="caution">
    <text evidence="1">The sequence shown here is derived from an EMBL/GenBank/DDBJ whole genome shotgun (WGS) entry which is preliminary data.</text>
</comment>